<name>A0AAJ0HYW1_9PEZI</name>
<reference evidence="1 2" key="1">
    <citation type="journal article" date="2023" name="Mol. Phylogenet. Evol.">
        <title>Genome-scale phylogeny and comparative genomics of the fungal order Sordariales.</title>
        <authorList>
            <person name="Hensen N."/>
            <person name="Bonometti L."/>
            <person name="Westerberg I."/>
            <person name="Brannstrom I.O."/>
            <person name="Guillou S."/>
            <person name="Cros-Aarteil S."/>
            <person name="Calhoun S."/>
            <person name="Haridas S."/>
            <person name="Kuo A."/>
            <person name="Mondo S."/>
            <person name="Pangilinan J."/>
            <person name="Riley R."/>
            <person name="LaButti K."/>
            <person name="Andreopoulos B."/>
            <person name="Lipzen A."/>
            <person name="Chen C."/>
            <person name="Yan M."/>
            <person name="Daum C."/>
            <person name="Ng V."/>
            <person name="Clum A."/>
            <person name="Steindorff A."/>
            <person name="Ohm R.A."/>
            <person name="Martin F."/>
            <person name="Silar P."/>
            <person name="Natvig D.O."/>
            <person name="Lalanne C."/>
            <person name="Gautier V."/>
            <person name="Ament-Velasquez S.L."/>
            <person name="Kruys A."/>
            <person name="Hutchinson M.I."/>
            <person name="Powell A.J."/>
            <person name="Barry K."/>
            <person name="Miller A.N."/>
            <person name="Grigoriev I.V."/>
            <person name="Debuchy R."/>
            <person name="Gladieux P."/>
            <person name="Hiltunen Thoren M."/>
            <person name="Johannesson H."/>
        </authorList>
    </citation>
    <scope>NUCLEOTIDE SEQUENCE [LARGE SCALE GENOMIC DNA]</scope>
    <source>
        <strain evidence="1 2">FGSC 10403</strain>
    </source>
</reference>
<keyword evidence="2" id="KW-1185">Reference proteome</keyword>
<comment type="caution">
    <text evidence="1">The sequence shown here is derived from an EMBL/GenBank/DDBJ whole genome shotgun (WGS) entry which is preliminary data.</text>
</comment>
<proteinExistence type="predicted"/>
<dbReference type="AlphaFoldDB" id="A0AAJ0HYW1"/>
<dbReference type="Proteomes" id="UP001285908">
    <property type="component" value="Unassembled WGS sequence"/>
</dbReference>
<gene>
    <name evidence="1" type="ORF">B0T23DRAFT_47976</name>
</gene>
<dbReference type="GeneID" id="87878953"/>
<dbReference type="EMBL" id="JAULSX010000010">
    <property type="protein sequence ID" value="KAK3485451.1"/>
    <property type="molecule type" value="Genomic_DNA"/>
</dbReference>
<evidence type="ECO:0000313" key="2">
    <source>
        <dbReference type="Proteomes" id="UP001285908"/>
    </source>
</evidence>
<accession>A0AAJ0HYW1</accession>
<protein>
    <submittedName>
        <fullName evidence="1">Uncharacterized protein</fullName>
    </submittedName>
</protein>
<sequence length="96" mass="11194">MLSRSSLFSWLPVSAKNLCAYLYLSSSGIERVSPRVFRVHRRMFRQVMISYGYPLSIVQRPRVNRQDDKRLANNSAVLHFQHHLDGTTEYCTTCDN</sequence>
<dbReference type="RefSeq" id="XP_062688355.1">
    <property type="nucleotide sequence ID" value="XM_062841331.1"/>
</dbReference>
<evidence type="ECO:0000313" key="1">
    <source>
        <dbReference type="EMBL" id="KAK3485451.1"/>
    </source>
</evidence>
<organism evidence="1 2">
    <name type="scientific">Neurospora hispaniola</name>
    <dbReference type="NCBI Taxonomy" id="588809"/>
    <lineage>
        <taxon>Eukaryota</taxon>
        <taxon>Fungi</taxon>
        <taxon>Dikarya</taxon>
        <taxon>Ascomycota</taxon>
        <taxon>Pezizomycotina</taxon>
        <taxon>Sordariomycetes</taxon>
        <taxon>Sordariomycetidae</taxon>
        <taxon>Sordariales</taxon>
        <taxon>Sordariaceae</taxon>
        <taxon>Neurospora</taxon>
    </lineage>
</organism>